<gene>
    <name evidence="2" type="ORF">A4S15_06900</name>
</gene>
<comment type="caution">
    <text evidence="2">The sequence shown here is derived from an EMBL/GenBank/DDBJ whole genome shotgun (WGS) entry which is preliminary data.</text>
</comment>
<accession>A0A1W9HYR7</accession>
<name>A0A1W9HYR7_9HYPH</name>
<evidence type="ECO:0000313" key="3">
    <source>
        <dbReference type="Proteomes" id="UP000192872"/>
    </source>
</evidence>
<evidence type="ECO:0000256" key="1">
    <source>
        <dbReference type="SAM" id="Phobius"/>
    </source>
</evidence>
<dbReference type="STRING" id="1827387.A4S15_06900"/>
<feature type="transmembrane region" description="Helical" evidence="1">
    <location>
        <begin position="60"/>
        <end position="83"/>
    </location>
</feature>
<keyword evidence="1" id="KW-0812">Transmembrane</keyword>
<protein>
    <recommendedName>
        <fullName evidence="4">Glycine zipper domain-containing protein</fullName>
    </recommendedName>
</protein>
<evidence type="ECO:0008006" key="4">
    <source>
        <dbReference type="Google" id="ProtNLM"/>
    </source>
</evidence>
<sequence length="119" mass="12878">MPGYAPFRRGKRFASQDAVLSKLSNPRWTMKKLLMIGGFVAALMLAPATGFANERLTDGLLGAGAGALVGGPVGAIVGAGVGYTSGPHIANHLGAPRRHRYHRHTRHNKHHATHRRHYR</sequence>
<dbReference type="EMBL" id="LWDL01000012">
    <property type="protein sequence ID" value="OQW52559.1"/>
    <property type="molecule type" value="Genomic_DNA"/>
</dbReference>
<proteinExistence type="predicted"/>
<evidence type="ECO:0000313" key="2">
    <source>
        <dbReference type="EMBL" id="OQW52559.1"/>
    </source>
</evidence>
<organism evidence="2 3">
    <name type="scientific">Candidatus Raskinella chloraquaticus</name>
    <dbReference type="NCBI Taxonomy" id="1951219"/>
    <lineage>
        <taxon>Bacteria</taxon>
        <taxon>Pseudomonadati</taxon>
        <taxon>Pseudomonadota</taxon>
        <taxon>Alphaproteobacteria</taxon>
        <taxon>Hyphomicrobiales</taxon>
        <taxon>Phreatobacteraceae</taxon>
        <taxon>Candidatus Raskinella</taxon>
    </lineage>
</organism>
<reference evidence="2 3" key="1">
    <citation type="journal article" date="2017" name="Water Res.">
        <title>Comammox in drinking water systems.</title>
        <authorList>
            <person name="Wang Y."/>
            <person name="Ma L."/>
            <person name="Mao Y."/>
            <person name="Jiang X."/>
            <person name="Xia Y."/>
            <person name="Yu K."/>
            <person name="Li B."/>
            <person name="Zhang T."/>
        </authorList>
    </citation>
    <scope>NUCLEOTIDE SEQUENCE [LARGE SCALE GENOMIC DNA]</scope>
    <source>
        <strain evidence="2">SG_bin8</strain>
    </source>
</reference>
<keyword evidence="1" id="KW-0472">Membrane</keyword>
<dbReference type="AlphaFoldDB" id="A0A1W9HYR7"/>
<dbReference type="Proteomes" id="UP000192872">
    <property type="component" value="Unassembled WGS sequence"/>
</dbReference>
<keyword evidence="1" id="KW-1133">Transmembrane helix</keyword>